<proteinExistence type="predicted"/>
<reference evidence="1 2" key="1">
    <citation type="submission" date="2019-03" db="EMBL/GenBank/DDBJ databases">
        <title>First draft genome of Liparis tanakae, snailfish: a comprehensive survey of snailfish specific genes.</title>
        <authorList>
            <person name="Kim W."/>
            <person name="Song I."/>
            <person name="Jeong J.-H."/>
            <person name="Kim D."/>
            <person name="Kim S."/>
            <person name="Ryu S."/>
            <person name="Song J.Y."/>
            <person name="Lee S.K."/>
        </authorList>
    </citation>
    <scope>NUCLEOTIDE SEQUENCE [LARGE SCALE GENOMIC DNA]</scope>
    <source>
        <tissue evidence="1">Muscle</tissue>
    </source>
</reference>
<keyword evidence="2" id="KW-1185">Reference proteome</keyword>
<protein>
    <submittedName>
        <fullName evidence="1">Uncharacterized protein</fullName>
    </submittedName>
</protein>
<organism evidence="1 2">
    <name type="scientific">Liparis tanakae</name>
    <name type="common">Tanaka's snailfish</name>
    <dbReference type="NCBI Taxonomy" id="230148"/>
    <lineage>
        <taxon>Eukaryota</taxon>
        <taxon>Metazoa</taxon>
        <taxon>Chordata</taxon>
        <taxon>Craniata</taxon>
        <taxon>Vertebrata</taxon>
        <taxon>Euteleostomi</taxon>
        <taxon>Actinopterygii</taxon>
        <taxon>Neopterygii</taxon>
        <taxon>Teleostei</taxon>
        <taxon>Neoteleostei</taxon>
        <taxon>Acanthomorphata</taxon>
        <taxon>Eupercaria</taxon>
        <taxon>Perciformes</taxon>
        <taxon>Cottioidei</taxon>
        <taxon>Cottales</taxon>
        <taxon>Liparidae</taxon>
        <taxon>Liparis</taxon>
    </lineage>
</organism>
<gene>
    <name evidence="1" type="ORF">EYF80_050406</name>
</gene>
<dbReference type="EMBL" id="SRLO01001281">
    <property type="protein sequence ID" value="TNN39427.1"/>
    <property type="molecule type" value="Genomic_DNA"/>
</dbReference>
<comment type="caution">
    <text evidence="1">The sequence shown here is derived from an EMBL/GenBank/DDBJ whole genome shotgun (WGS) entry which is preliminary data.</text>
</comment>
<evidence type="ECO:0000313" key="1">
    <source>
        <dbReference type="EMBL" id="TNN39427.1"/>
    </source>
</evidence>
<dbReference type="AlphaFoldDB" id="A0A4Z2FE16"/>
<evidence type="ECO:0000313" key="2">
    <source>
        <dbReference type="Proteomes" id="UP000314294"/>
    </source>
</evidence>
<name>A0A4Z2FE16_9TELE</name>
<dbReference type="Proteomes" id="UP000314294">
    <property type="component" value="Unassembled WGS sequence"/>
</dbReference>
<sequence>MTKLAEHFGQQGIAMLADPLGGPGLIGPASFSFSLPSKAGPHWSALFRDASYLRANLKSHELKLFYHSSRATFEAQSYWSNRCIGLVAQ</sequence>
<accession>A0A4Z2FE16</accession>